<evidence type="ECO:0000313" key="2">
    <source>
        <dbReference type="Proteomes" id="UP000193228"/>
    </source>
</evidence>
<gene>
    <name evidence="1" type="ORF">SAMN06265784_101780</name>
</gene>
<evidence type="ECO:0000313" key="1">
    <source>
        <dbReference type="EMBL" id="SMG15169.1"/>
    </source>
</evidence>
<dbReference type="EMBL" id="FXAT01000001">
    <property type="protein sequence ID" value="SMG15169.1"/>
    <property type="molecule type" value="Genomic_DNA"/>
</dbReference>
<organism evidence="1 2">
    <name type="scientific">Paraburkholderia susongensis</name>
    <dbReference type="NCBI Taxonomy" id="1515439"/>
    <lineage>
        <taxon>Bacteria</taxon>
        <taxon>Pseudomonadati</taxon>
        <taxon>Pseudomonadota</taxon>
        <taxon>Betaproteobacteria</taxon>
        <taxon>Burkholderiales</taxon>
        <taxon>Burkholderiaceae</taxon>
        <taxon>Paraburkholderia</taxon>
    </lineage>
</organism>
<name>A0A1X7IJS9_9BURK</name>
<accession>A0A1X7IJS9</accession>
<dbReference type="AlphaFoldDB" id="A0A1X7IJS9"/>
<protein>
    <submittedName>
        <fullName evidence="1">Uncharacterized protein</fullName>
    </submittedName>
</protein>
<dbReference type="Proteomes" id="UP000193228">
    <property type="component" value="Unassembled WGS sequence"/>
</dbReference>
<reference evidence="2" key="1">
    <citation type="submission" date="2017-04" db="EMBL/GenBank/DDBJ databases">
        <authorList>
            <person name="Varghese N."/>
            <person name="Submissions S."/>
        </authorList>
    </citation>
    <scope>NUCLEOTIDE SEQUENCE [LARGE SCALE GENOMIC DNA]</scope>
    <source>
        <strain evidence="2">LMG 29540</strain>
    </source>
</reference>
<keyword evidence="2" id="KW-1185">Reference proteome</keyword>
<sequence length="150" mass="15949">MQRIALRRSFAMRAVLGLFVLTATLAVHTCLALQLGAWRAAPLTLAVAALLALCAARHERAQPVALQIGLRSGLGELSAWNRAGTLLARGRVVGCSQWSGRLLILAIEPEEGRSRDCAHGRARTLLLAADALPVPVFRELSVLGRRAAGA</sequence>
<proteinExistence type="predicted"/>
<dbReference type="RefSeq" id="WP_420814641.1">
    <property type="nucleotide sequence ID" value="NZ_FXAT01000001.1"/>
</dbReference>
<dbReference type="STRING" id="1515439.SAMN06265784_101780"/>